<dbReference type="SUPFAM" id="SSF56726">
    <property type="entry name" value="DNA topoisomerase IV, alpha subunit"/>
    <property type="match status" value="1"/>
</dbReference>
<dbReference type="InterPro" id="IPR013048">
    <property type="entry name" value="Meiotic_Spo11"/>
</dbReference>
<evidence type="ECO:0000256" key="12">
    <source>
        <dbReference type="PROSITE-ProRule" id="PRU01385"/>
    </source>
</evidence>
<dbReference type="GO" id="GO:0005524">
    <property type="term" value="F:ATP binding"/>
    <property type="evidence" value="ECO:0007669"/>
    <property type="project" value="InterPro"/>
</dbReference>
<dbReference type="GO" id="GO:0046872">
    <property type="term" value="F:metal ion binding"/>
    <property type="evidence" value="ECO:0007669"/>
    <property type="project" value="UniProtKB-KW"/>
</dbReference>
<comment type="caution">
    <text evidence="15">The sequence shown here is derived from an EMBL/GenBank/DDBJ whole genome shotgun (WGS) entry which is preliminary data.</text>
</comment>
<comment type="subcellular location">
    <subcellularLocation>
        <location evidence="3">Nucleus</location>
    </subcellularLocation>
</comment>
<evidence type="ECO:0000259" key="13">
    <source>
        <dbReference type="Pfam" id="PF04406"/>
    </source>
</evidence>
<evidence type="ECO:0000313" key="15">
    <source>
        <dbReference type="EMBL" id="KMZ58406.1"/>
    </source>
</evidence>
<dbReference type="PRINTS" id="PR01551">
    <property type="entry name" value="SPO11HOMOLOG"/>
</dbReference>
<evidence type="ECO:0000256" key="10">
    <source>
        <dbReference type="ARBA" id="ARBA00023235"/>
    </source>
</evidence>
<dbReference type="Gene3D" id="3.40.1360.10">
    <property type="match status" value="1"/>
</dbReference>
<comment type="similarity">
    <text evidence="4 12">Belongs to the TOP6A family.</text>
</comment>
<evidence type="ECO:0000256" key="9">
    <source>
        <dbReference type="ARBA" id="ARBA00023125"/>
    </source>
</evidence>
<accession>A0A0K9NNR2</accession>
<feature type="active site" description="O-(5'-phospho-DNA)-tyrosine intermediate" evidence="12">
    <location>
        <position position="124"/>
    </location>
</feature>
<dbReference type="Pfam" id="PF04406">
    <property type="entry name" value="TP6A_N"/>
    <property type="match status" value="1"/>
</dbReference>
<dbReference type="PRINTS" id="PR01550">
    <property type="entry name" value="TOP6AFAMILY"/>
</dbReference>
<dbReference type="InterPro" id="IPR036388">
    <property type="entry name" value="WH-like_DNA-bd_sf"/>
</dbReference>
<dbReference type="CDD" id="cd00223">
    <property type="entry name" value="TOPRIM_TopoIIB_SPO"/>
    <property type="match status" value="1"/>
</dbReference>
<keyword evidence="11" id="KW-0539">Nucleus</keyword>
<dbReference type="FunFam" id="1.10.10.10:FF:000487">
    <property type="entry name" value="Meiotic recombination protein SPO11-2"/>
    <property type="match status" value="1"/>
</dbReference>
<dbReference type="STRING" id="29655.A0A0K9NNR2"/>
<dbReference type="EMBL" id="LFYR01001945">
    <property type="protein sequence ID" value="KMZ58406.1"/>
    <property type="molecule type" value="Genomic_DNA"/>
</dbReference>
<evidence type="ECO:0000256" key="8">
    <source>
        <dbReference type="ARBA" id="ARBA00023029"/>
    </source>
</evidence>
<dbReference type="GO" id="GO:0003677">
    <property type="term" value="F:DNA binding"/>
    <property type="evidence" value="ECO:0000318"/>
    <property type="project" value="GO_Central"/>
</dbReference>
<dbReference type="GO" id="GO:0007131">
    <property type="term" value="P:reciprocal meiotic recombination"/>
    <property type="evidence" value="ECO:0000318"/>
    <property type="project" value="GO_Central"/>
</dbReference>
<dbReference type="GO" id="GO:0003918">
    <property type="term" value="F:DNA topoisomerase type II (double strand cut, ATP-hydrolyzing) activity"/>
    <property type="evidence" value="ECO:0007669"/>
    <property type="project" value="UniProtKB-UniRule"/>
</dbReference>
<dbReference type="Proteomes" id="UP000036987">
    <property type="component" value="Unassembled WGS sequence"/>
</dbReference>
<dbReference type="AlphaFoldDB" id="A0A0K9NNR2"/>
<dbReference type="InterPro" id="IPR034136">
    <property type="entry name" value="TOPRIM_Topo6A/Spo11"/>
</dbReference>
<comment type="cofactor">
    <cofactor evidence="2">
        <name>Mg(2+)</name>
        <dbReference type="ChEBI" id="CHEBI:18420"/>
    </cofactor>
</comment>
<evidence type="ECO:0000313" key="16">
    <source>
        <dbReference type="Proteomes" id="UP000036987"/>
    </source>
</evidence>
<dbReference type="GO" id="GO:0000706">
    <property type="term" value="P:meiotic DNA double-strand break processing"/>
    <property type="evidence" value="ECO:0000318"/>
    <property type="project" value="GO_Central"/>
</dbReference>
<evidence type="ECO:0000256" key="2">
    <source>
        <dbReference type="ARBA" id="ARBA00001946"/>
    </source>
</evidence>
<dbReference type="Pfam" id="PF21180">
    <property type="entry name" value="TOP6A-Spo11_Toprim"/>
    <property type="match status" value="1"/>
</dbReference>
<name>A0A0K9NNR2_ZOSMR</name>
<feature type="domain" description="Spo11/DNA topoisomerase VI subunit A N-terminal" evidence="13">
    <location>
        <begin position="95"/>
        <end position="160"/>
    </location>
</feature>
<dbReference type="OMA" id="CNVKWIG"/>
<gene>
    <name evidence="15" type="ORF">ZOSMA_77G00670</name>
</gene>
<evidence type="ECO:0000256" key="6">
    <source>
        <dbReference type="ARBA" id="ARBA00022723"/>
    </source>
</evidence>
<keyword evidence="8 12" id="KW-0799">Topoisomerase</keyword>
<keyword evidence="7" id="KW-0460">Magnesium</keyword>
<dbReference type="InterPro" id="IPR036078">
    <property type="entry name" value="Spo11/TopoVI_A_sf"/>
</dbReference>
<comment type="catalytic activity">
    <reaction evidence="1 12">
        <text>ATP-dependent breakage, passage and rejoining of double-stranded DNA.</text>
        <dbReference type="EC" id="5.6.2.2"/>
    </reaction>
</comment>
<dbReference type="OrthoDB" id="5377392at2759"/>
<dbReference type="Gene3D" id="1.10.10.10">
    <property type="entry name" value="Winged helix-like DNA-binding domain superfamily/Winged helix DNA-binding domain"/>
    <property type="match status" value="1"/>
</dbReference>
<evidence type="ECO:0000256" key="4">
    <source>
        <dbReference type="ARBA" id="ARBA00006559"/>
    </source>
</evidence>
<evidence type="ECO:0000256" key="3">
    <source>
        <dbReference type="ARBA" id="ARBA00004123"/>
    </source>
</evidence>
<dbReference type="PROSITE" id="PS52041">
    <property type="entry name" value="TOPO_IIB"/>
    <property type="match status" value="1"/>
</dbReference>
<evidence type="ECO:0000256" key="11">
    <source>
        <dbReference type="ARBA" id="ARBA00023242"/>
    </source>
</evidence>
<dbReference type="GO" id="GO:0000228">
    <property type="term" value="C:nuclear chromosome"/>
    <property type="evidence" value="ECO:0000318"/>
    <property type="project" value="GO_Central"/>
</dbReference>
<feature type="domain" description="Topoisomerase 6 subunit A/Spo11 TOPRIM" evidence="14">
    <location>
        <begin position="212"/>
        <end position="377"/>
    </location>
</feature>
<evidence type="ECO:0000256" key="1">
    <source>
        <dbReference type="ARBA" id="ARBA00000185"/>
    </source>
</evidence>
<evidence type="ECO:0000256" key="5">
    <source>
        <dbReference type="ARBA" id="ARBA00012895"/>
    </source>
</evidence>
<evidence type="ECO:0000256" key="7">
    <source>
        <dbReference type="ARBA" id="ARBA00022842"/>
    </source>
</evidence>
<dbReference type="EC" id="5.6.2.2" evidence="5"/>
<keyword evidence="6" id="KW-0479">Metal-binding</keyword>
<proteinExistence type="inferred from homology"/>
<evidence type="ECO:0000259" key="14">
    <source>
        <dbReference type="Pfam" id="PF21180"/>
    </source>
</evidence>
<dbReference type="InterPro" id="IPR013049">
    <property type="entry name" value="Spo11/TopoVI_A_N"/>
</dbReference>
<dbReference type="InterPro" id="IPR002815">
    <property type="entry name" value="Spo11/TopoVI_A"/>
</dbReference>
<dbReference type="PANTHER" id="PTHR10848">
    <property type="entry name" value="MEIOTIC RECOMBINATION PROTEIN SPO11"/>
    <property type="match status" value="1"/>
</dbReference>
<sequence>METTELPKSILFFSDQQLCYAESLPPSQVKARIEIALLNFLNCLCSPSPAITDLPLVNKRNENCKFRKGLMSDVSSIFLSHSFCTRSLSKNKDVKSFIRVWKVMELCFQIVSQEKLVTQRELFYKLICDSPDYFTSQIQVNRTVQDVVSLLRCSRYSLGIMASTRGTIIGRILLKIQGQETIDCSSLGPAGYPITGDFGILDSMRFDSDARYILVVEKDAVFQRLAEDCIFNQIPCILITAKGYPDLATRFLLHRLSQNFPELSILALVDWNPAGLAILCTYKFGSMSMGLEAYKYACNVKWLGLHEHDLEKIPPESFIQLKPHDLQTAKSLMSSEMLPEMYRKELALMVGKGMRVDIEALYFYGFDFLGKYISSKIVQSDYM</sequence>
<keyword evidence="16" id="KW-1185">Reference proteome</keyword>
<reference evidence="16" key="1">
    <citation type="journal article" date="2016" name="Nature">
        <title>The genome of the seagrass Zostera marina reveals angiosperm adaptation to the sea.</title>
        <authorList>
            <person name="Olsen J.L."/>
            <person name="Rouze P."/>
            <person name="Verhelst B."/>
            <person name="Lin Y.-C."/>
            <person name="Bayer T."/>
            <person name="Collen J."/>
            <person name="Dattolo E."/>
            <person name="De Paoli E."/>
            <person name="Dittami S."/>
            <person name="Maumus F."/>
            <person name="Michel G."/>
            <person name="Kersting A."/>
            <person name="Lauritano C."/>
            <person name="Lohaus R."/>
            <person name="Toepel M."/>
            <person name="Tonon T."/>
            <person name="Vanneste K."/>
            <person name="Amirebrahimi M."/>
            <person name="Brakel J."/>
            <person name="Bostroem C."/>
            <person name="Chovatia M."/>
            <person name="Grimwood J."/>
            <person name="Jenkins J.W."/>
            <person name="Jueterbock A."/>
            <person name="Mraz A."/>
            <person name="Stam W.T."/>
            <person name="Tice H."/>
            <person name="Bornberg-Bauer E."/>
            <person name="Green P.J."/>
            <person name="Pearson G.A."/>
            <person name="Procaccini G."/>
            <person name="Duarte C.M."/>
            <person name="Schmutz J."/>
            <person name="Reusch T.B.H."/>
            <person name="Van de Peer Y."/>
        </authorList>
    </citation>
    <scope>NUCLEOTIDE SEQUENCE [LARGE SCALE GENOMIC DNA]</scope>
    <source>
        <strain evidence="16">cv. Finnish</strain>
    </source>
</reference>
<protein>
    <recommendedName>
        <fullName evidence="5">DNA topoisomerase (ATP-hydrolyzing)</fullName>
        <ecNumber evidence="5">5.6.2.2</ecNumber>
    </recommendedName>
</protein>
<dbReference type="GO" id="GO:0042138">
    <property type="term" value="P:meiotic DNA double-strand break formation"/>
    <property type="evidence" value="ECO:0000318"/>
    <property type="project" value="GO_Central"/>
</dbReference>
<keyword evidence="9 12" id="KW-0238">DNA-binding</keyword>
<keyword evidence="10 12" id="KW-0413">Isomerase</keyword>
<organism evidence="15 16">
    <name type="scientific">Zostera marina</name>
    <name type="common">Eelgrass</name>
    <dbReference type="NCBI Taxonomy" id="29655"/>
    <lineage>
        <taxon>Eukaryota</taxon>
        <taxon>Viridiplantae</taxon>
        <taxon>Streptophyta</taxon>
        <taxon>Embryophyta</taxon>
        <taxon>Tracheophyta</taxon>
        <taxon>Spermatophyta</taxon>
        <taxon>Magnoliopsida</taxon>
        <taxon>Liliopsida</taxon>
        <taxon>Zosteraceae</taxon>
        <taxon>Zostera</taxon>
    </lineage>
</organism>
<dbReference type="PANTHER" id="PTHR10848:SF0">
    <property type="entry name" value="MEIOTIC RECOMBINATION PROTEIN SPO11"/>
    <property type="match status" value="1"/>
</dbReference>